<dbReference type="AlphaFoldDB" id="A0A4C1Y7V2"/>
<evidence type="ECO:0000313" key="2">
    <source>
        <dbReference type="Proteomes" id="UP000299102"/>
    </source>
</evidence>
<accession>A0A4C1Y7V2</accession>
<sequence length="102" mass="11271">MCARPSAAFESQKKFCRGRPLLYGDEYDVVKPGFNERRRLNADTYRPIVKTGDRPPKGESKNQSLFTALNEDIKDKAVAPRGRAPALIPPVINGGVLTSNIL</sequence>
<comment type="caution">
    <text evidence="1">The sequence shown here is derived from an EMBL/GenBank/DDBJ whole genome shotgun (WGS) entry which is preliminary data.</text>
</comment>
<organism evidence="1 2">
    <name type="scientific">Eumeta variegata</name>
    <name type="common">Bagworm moth</name>
    <name type="synonym">Eumeta japonica</name>
    <dbReference type="NCBI Taxonomy" id="151549"/>
    <lineage>
        <taxon>Eukaryota</taxon>
        <taxon>Metazoa</taxon>
        <taxon>Ecdysozoa</taxon>
        <taxon>Arthropoda</taxon>
        <taxon>Hexapoda</taxon>
        <taxon>Insecta</taxon>
        <taxon>Pterygota</taxon>
        <taxon>Neoptera</taxon>
        <taxon>Endopterygota</taxon>
        <taxon>Lepidoptera</taxon>
        <taxon>Glossata</taxon>
        <taxon>Ditrysia</taxon>
        <taxon>Tineoidea</taxon>
        <taxon>Psychidae</taxon>
        <taxon>Oiketicinae</taxon>
        <taxon>Eumeta</taxon>
    </lineage>
</organism>
<dbReference type="EMBL" id="BGZK01001077">
    <property type="protein sequence ID" value="GBP70515.1"/>
    <property type="molecule type" value="Genomic_DNA"/>
</dbReference>
<proteinExistence type="predicted"/>
<keyword evidence="2" id="KW-1185">Reference proteome</keyword>
<reference evidence="1 2" key="1">
    <citation type="journal article" date="2019" name="Commun. Biol.">
        <title>The bagworm genome reveals a unique fibroin gene that provides high tensile strength.</title>
        <authorList>
            <person name="Kono N."/>
            <person name="Nakamura H."/>
            <person name="Ohtoshi R."/>
            <person name="Tomita M."/>
            <person name="Numata K."/>
            <person name="Arakawa K."/>
        </authorList>
    </citation>
    <scope>NUCLEOTIDE SEQUENCE [LARGE SCALE GENOMIC DNA]</scope>
</reference>
<gene>
    <name evidence="1" type="ORF">EVAR_61430_1</name>
</gene>
<name>A0A4C1Y7V2_EUMVA</name>
<evidence type="ECO:0000313" key="1">
    <source>
        <dbReference type="EMBL" id="GBP70515.1"/>
    </source>
</evidence>
<dbReference type="Proteomes" id="UP000299102">
    <property type="component" value="Unassembled WGS sequence"/>
</dbReference>
<protein>
    <submittedName>
        <fullName evidence="1">Uncharacterized protein</fullName>
    </submittedName>
</protein>